<evidence type="ECO:0000256" key="1">
    <source>
        <dbReference type="SAM" id="Phobius"/>
    </source>
</evidence>
<feature type="transmembrane region" description="Helical" evidence="1">
    <location>
        <begin position="260"/>
        <end position="277"/>
    </location>
</feature>
<dbReference type="EnsemblPlants" id="ONIVA01G03120.1">
    <property type="protein sequence ID" value="ONIVA01G03120.1"/>
    <property type="gene ID" value="ONIVA01G03120"/>
</dbReference>
<accession>A0A0E0FG35</accession>
<keyword evidence="1" id="KW-0472">Membrane</keyword>
<keyword evidence="3" id="KW-1185">Reference proteome</keyword>
<dbReference type="PANTHER" id="PTHR34208">
    <property type="entry name" value="S-ADENOSYL-L-METHIONINE-DEPENDENT METHYLTRANSFERASE-RELATED"/>
    <property type="match status" value="1"/>
</dbReference>
<sequence length="543" mass="58095">MAIPTILGSLKLTPSPPSATPVRSSASSSLHFHLANAGAAALVAASLLVADPALAFKGGGPYGQQVTRGQDLTGKDFSGQTLIRQDFKTSILRQANFKGAKLLGASFFDADLTGADLSDADLRGADFSLANVSKKVIDHFLIKLLPVCQAWISQVNLTNANLEGALATGNTTFKGSNIYGAGKLLILQMFHCETISVNTSAKLLMGDRSSGGGGRGWAAWIGEGSEWMSRRSVNPSRRVADGGLPSVGGLLHPKSRSPPVLTIALVVLGVIILIAYFNSGSGVTVTSREAVSRSEGSCTPEVMQALPYLKKAYGNELHKVLHVGPDSCTVVSNLLKEGKVEAWGVEPYDLEDTDSSCKSLVRKGFVRMADIKFPLPYRQDSFNLVIVSDALDYLTPRYLNKTLPDLARISTDGLVIFAGNPGQQKAKVSELPKFGRPLHHQTETEVERVLALLSSIVFAWQEEEEEEEEAMEGLLPFLYRAIVHYANGGQTPIGNPFTNESPSASPRAPYYVRLAGGAADSGRLRFAEVPVFPSPASRDAQLL</sequence>
<dbReference type="GO" id="GO:0045488">
    <property type="term" value="P:pectin metabolic process"/>
    <property type="evidence" value="ECO:0007669"/>
    <property type="project" value="InterPro"/>
</dbReference>
<name>A0A0E0FG35_ORYNI</name>
<dbReference type="Proteomes" id="UP000006591">
    <property type="component" value="Chromosome 1"/>
</dbReference>
<proteinExistence type="predicted"/>
<reference evidence="2" key="2">
    <citation type="submission" date="2018-04" db="EMBL/GenBank/DDBJ databases">
        <title>OnivRS2 (Oryza nivara Reference Sequence Version 2).</title>
        <authorList>
            <person name="Zhang J."/>
            <person name="Kudrna D."/>
            <person name="Lee S."/>
            <person name="Talag J."/>
            <person name="Rajasekar S."/>
            <person name="Welchert J."/>
            <person name="Hsing Y.-I."/>
            <person name="Wing R.A."/>
        </authorList>
    </citation>
    <scope>NUCLEOTIDE SEQUENCE [LARGE SCALE GENOMIC DNA]</scope>
</reference>
<dbReference type="OMA" id="HCETISV"/>
<evidence type="ECO:0008006" key="4">
    <source>
        <dbReference type="Google" id="ProtNLM"/>
    </source>
</evidence>
<keyword evidence="1" id="KW-0812">Transmembrane</keyword>
<dbReference type="SUPFAM" id="SSF141571">
    <property type="entry name" value="Pentapeptide repeat-like"/>
    <property type="match status" value="1"/>
</dbReference>
<dbReference type="eggNOG" id="ENOG502QR9D">
    <property type="taxonomic scope" value="Eukaryota"/>
</dbReference>
<evidence type="ECO:0000313" key="3">
    <source>
        <dbReference type="Proteomes" id="UP000006591"/>
    </source>
</evidence>
<dbReference type="HOGENOM" id="CLU_501946_0_0_1"/>
<dbReference type="PANTHER" id="PTHR34208:SF5">
    <property type="entry name" value="OS01G0144000 PROTEIN"/>
    <property type="match status" value="1"/>
</dbReference>
<dbReference type="GO" id="GO:0008168">
    <property type="term" value="F:methyltransferase activity"/>
    <property type="evidence" value="ECO:0007669"/>
    <property type="project" value="InterPro"/>
</dbReference>
<dbReference type="Gramene" id="ONIVA01G03120.1">
    <property type="protein sequence ID" value="ONIVA01G03120.1"/>
    <property type="gene ID" value="ONIVA01G03120"/>
</dbReference>
<keyword evidence="1" id="KW-1133">Transmembrane helix</keyword>
<dbReference type="InterPro" id="IPR001646">
    <property type="entry name" value="5peptide_repeat"/>
</dbReference>
<evidence type="ECO:0000313" key="2">
    <source>
        <dbReference type="EnsemblPlants" id="ONIVA01G03120.1"/>
    </source>
</evidence>
<dbReference type="InterPro" id="IPR044689">
    <property type="entry name" value="CGR2/3"/>
</dbReference>
<dbReference type="STRING" id="4536.A0A0E0FG35"/>
<dbReference type="AlphaFoldDB" id="A0A0E0FG35"/>
<dbReference type="Pfam" id="PF00805">
    <property type="entry name" value="Pentapeptide"/>
    <property type="match status" value="1"/>
</dbReference>
<dbReference type="Gene3D" id="2.160.20.80">
    <property type="entry name" value="E3 ubiquitin-protein ligase SopA"/>
    <property type="match status" value="1"/>
</dbReference>
<reference evidence="2" key="1">
    <citation type="submission" date="2015-04" db="UniProtKB">
        <authorList>
            <consortium name="EnsemblPlants"/>
        </authorList>
    </citation>
    <scope>IDENTIFICATION</scope>
    <source>
        <strain evidence="2">SL10</strain>
    </source>
</reference>
<protein>
    <recommendedName>
        <fullName evidence="4">Methyltransferase type 11 domain-containing protein</fullName>
    </recommendedName>
</protein>
<organism evidence="2">
    <name type="scientific">Oryza nivara</name>
    <name type="common">Indian wild rice</name>
    <name type="synonym">Oryza sativa f. spontanea</name>
    <dbReference type="NCBI Taxonomy" id="4536"/>
    <lineage>
        <taxon>Eukaryota</taxon>
        <taxon>Viridiplantae</taxon>
        <taxon>Streptophyta</taxon>
        <taxon>Embryophyta</taxon>
        <taxon>Tracheophyta</taxon>
        <taxon>Spermatophyta</taxon>
        <taxon>Magnoliopsida</taxon>
        <taxon>Liliopsida</taxon>
        <taxon>Poales</taxon>
        <taxon>Poaceae</taxon>
        <taxon>BOP clade</taxon>
        <taxon>Oryzoideae</taxon>
        <taxon>Oryzeae</taxon>
        <taxon>Oryzinae</taxon>
        <taxon>Oryza</taxon>
    </lineage>
</organism>